<gene>
    <name evidence="3" type="ORF">F0357_17130</name>
</gene>
<dbReference type="Gene3D" id="3.40.1620.10">
    <property type="entry name" value="YefM-like domain"/>
    <property type="match status" value="1"/>
</dbReference>
<dbReference type="Pfam" id="PF02604">
    <property type="entry name" value="PhdYeFM_antitox"/>
    <property type="match status" value="1"/>
</dbReference>
<dbReference type="InterPro" id="IPR036165">
    <property type="entry name" value="YefM-like_sf"/>
</dbReference>
<dbReference type="AlphaFoldDB" id="A0A6A7Y8N3"/>
<sequence length="88" mass="9251">MRQVSVTAARSHLHALIAAAAGGEEIVITRRGRPIVRLVRAGRFKVGIMGDSLGDIPDFREPLSEEELALWEGGSDGAGDGPIPHPAA</sequence>
<dbReference type="RefSeq" id="WP_153484864.1">
    <property type="nucleotide sequence ID" value="NZ_VWNA01000001.1"/>
</dbReference>
<comment type="similarity">
    <text evidence="1 2">Belongs to the phD/YefM antitoxin family.</text>
</comment>
<dbReference type="NCBIfam" id="TIGR01552">
    <property type="entry name" value="phd_fam"/>
    <property type="match status" value="1"/>
</dbReference>
<dbReference type="InterPro" id="IPR006442">
    <property type="entry name" value="Antitoxin_Phd/YefM"/>
</dbReference>
<evidence type="ECO:0000256" key="1">
    <source>
        <dbReference type="ARBA" id="ARBA00009981"/>
    </source>
</evidence>
<proteinExistence type="inferred from homology"/>
<dbReference type="Proteomes" id="UP000332515">
    <property type="component" value="Unassembled WGS sequence"/>
</dbReference>
<comment type="function">
    <text evidence="2">Antitoxin component of a type II toxin-antitoxin (TA) system.</text>
</comment>
<name>A0A6A7Y8N3_9HYPH</name>
<dbReference type="EMBL" id="VWNA01000001">
    <property type="protein sequence ID" value="MQT14338.1"/>
    <property type="molecule type" value="Genomic_DNA"/>
</dbReference>
<evidence type="ECO:0000313" key="3">
    <source>
        <dbReference type="EMBL" id="MQT14338.1"/>
    </source>
</evidence>
<dbReference type="SUPFAM" id="SSF143120">
    <property type="entry name" value="YefM-like"/>
    <property type="match status" value="1"/>
</dbReference>
<protein>
    <recommendedName>
        <fullName evidence="2">Antitoxin</fullName>
    </recommendedName>
</protein>
<accession>A0A6A7Y8N3</accession>
<evidence type="ECO:0000313" key="4">
    <source>
        <dbReference type="Proteomes" id="UP000332515"/>
    </source>
</evidence>
<reference evidence="3 4" key="1">
    <citation type="submission" date="2019-09" db="EMBL/GenBank/DDBJ databases">
        <title>Segnochrobactrum spirostomi gen. nov., sp. nov., isolated from the ciliate Spirostomum cf. yagiui and description of a novel family, Segnochrobactraceae fam. nov. within the order Rhizobiales of the class Alphaproteobacteria.</title>
        <authorList>
            <person name="Akter S."/>
            <person name="Shazib S.U.A."/>
            <person name="Shin M.K."/>
        </authorList>
    </citation>
    <scope>NUCLEOTIDE SEQUENCE [LARGE SCALE GENOMIC DNA]</scope>
    <source>
        <strain evidence="3 4">Sp-1</strain>
    </source>
</reference>
<keyword evidence="4" id="KW-1185">Reference proteome</keyword>
<comment type="caution">
    <text evidence="3">The sequence shown here is derived from an EMBL/GenBank/DDBJ whole genome shotgun (WGS) entry which is preliminary data.</text>
</comment>
<organism evidence="3 4">
    <name type="scientific">Segnochrobactrum spirostomi</name>
    <dbReference type="NCBI Taxonomy" id="2608987"/>
    <lineage>
        <taxon>Bacteria</taxon>
        <taxon>Pseudomonadati</taxon>
        <taxon>Pseudomonadota</taxon>
        <taxon>Alphaproteobacteria</taxon>
        <taxon>Hyphomicrobiales</taxon>
        <taxon>Segnochrobactraceae</taxon>
        <taxon>Segnochrobactrum</taxon>
    </lineage>
</organism>
<evidence type="ECO:0000256" key="2">
    <source>
        <dbReference type="RuleBase" id="RU362080"/>
    </source>
</evidence>